<gene>
    <name evidence="7 8" type="primary">ribH</name>
    <name evidence="8" type="ordered locus">ERWE_CDS_03180</name>
</gene>
<feature type="binding site" evidence="7">
    <location>
        <position position="121"/>
    </location>
    <ligand>
        <name>(2S)-2-hydroxy-3-oxobutyl phosphate</name>
        <dbReference type="ChEBI" id="CHEBI:58830"/>
    </ligand>
</feature>
<sequence length="149" mass="16346">MPNNKIKMLVVVSQFYPEITELMLNAAVAVFQEHTEPVEYDVVYVPGSFEIPAAITFAILSDKYHYDGYVALGCVIKGETDHYYYVSKGVTLSLSEIATNHAVPMGFGVITAETKELALARADMNKKNVGGKAAKAALAMVTLHKKFVR</sequence>
<dbReference type="GO" id="GO:0009231">
    <property type="term" value="P:riboflavin biosynthetic process"/>
    <property type="evidence" value="ECO:0007669"/>
    <property type="project" value="UniProtKB-UniRule"/>
</dbReference>
<dbReference type="eggNOG" id="COG0054">
    <property type="taxonomic scope" value="Bacteria"/>
</dbReference>
<dbReference type="AlphaFoldDB" id="A0A0H3LZ29"/>
<accession>A0A0H3LZ29</accession>
<evidence type="ECO:0000256" key="1">
    <source>
        <dbReference type="ARBA" id="ARBA00004917"/>
    </source>
</evidence>
<feature type="binding site" evidence="7">
    <location>
        <begin position="48"/>
        <end position="50"/>
    </location>
    <ligand>
        <name>5-amino-6-(D-ribitylamino)uracil</name>
        <dbReference type="ChEBI" id="CHEBI:15934"/>
    </ligand>
</feature>
<comment type="catalytic activity">
    <reaction evidence="6 7">
        <text>(2S)-2-hydroxy-3-oxobutyl phosphate + 5-amino-6-(D-ribitylamino)uracil = 6,7-dimethyl-8-(1-D-ribityl)lumazine + phosphate + 2 H2O + H(+)</text>
        <dbReference type="Rhea" id="RHEA:26152"/>
        <dbReference type="ChEBI" id="CHEBI:15377"/>
        <dbReference type="ChEBI" id="CHEBI:15378"/>
        <dbReference type="ChEBI" id="CHEBI:15934"/>
        <dbReference type="ChEBI" id="CHEBI:43474"/>
        <dbReference type="ChEBI" id="CHEBI:58201"/>
        <dbReference type="ChEBI" id="CHEBI:58830"/>
        <dbReference type="EC" id="2.5.1.78"/>
    </reaction>
</comment>
<dbReference type="HAMAP" id="MF_00178">
    <property type="entry name" value="Lumazine_synth"/>
    <property type="match status" value="1"/>
</dbReference>
<dbReference type="NCBIfam" id="NF000814">
    <property type="entry name" value="PRK00061.2-2"/>
    <property type="match status" value="1"/>
</dbReference>
<dbReference type="GO" id="GO:0000906">
    <property type="term" value="F:6,7-dimethyl-8-ribityllumazine synthase activity"/>
    <property type="evidence" value="ECO:0007669"/>
    <property type="project" value="UniProtKB-UniRule"/>
</dbReference>
<dbReference type="InterPro" id="IPR034964">
    <property type="entry name" value="LS"/>
</dbReference>
<evidence type="ECO:0000256" key="6">
    <source>
        <dbReference type="ARBA" id="ARBA00048785"/>
    </source>
</evidence>
<reference evidence="8 9" key="1">
    <citation type="journal article" date="2006" name="J. Bacteriol.">
        <title>Comparative genomic analysis of three strains of Ehrlichia ruminantium reveals an active process of genome size plasticity.</title>
        <authorList>
            <person name="Frutos R."/>
            <person name="Viari A."/>
            <person name="Ferraz C."/>
            <person name="Morgat A."/>
            <person name="Eychenie S."/>
            <person name="Kandassami Y."/>
            <person name="Chantal I."/>
            <person name="Bensaid A."/>
            <person name="Coissac E."/>
            <person name="Vachiery N."/>
            <person name="Demaille J."/>
            <person name="Martinez D."/>
        </authorList>
    </citation>
    <scope>NUCLEOTIDE SEQUENCE [LARGE SCALE GENOMIC DNA]</scope>
    <source>
        <strain evidence="8 9">Welgevonden</strain>
    </source>
</reference>
<dbReference type="InterPro" id="IPR002180">
    <property type="entry name" value="LS/RS"/>
</dbReference>
<keyword evidence="9" id="KW-1185">Reference proteome</keyword>
<dbReference type="RefSeq" id="WP_011154993.1">
    <property type="nucleotide sequence ID" value="NC_005295.2"/>
</dbReference>
<comment type="similarity">
    <text evidence="2 7">Belongs to the DMRL synthase family.</text>
</comment>
<dbReference type="GeneID" id="33058183"/>
<organism evidence="8 9">
    <name type="scientific">Ehrlichia ruminantium (strain Welgevonden)</name>
    <dbReference type="NCBI Taxonomy" id="254945"/>
    <lineage>
        <taxon>Bacteria</taxon>
        <taxon>Pseudomonadati</taxon>
        <taxon>Pseudomonadota</taxon>
        <taxon>Alphaproteobacteria</taxon>
        <taxon>Rickettsiales</taxon>
        <taxon>Anaplasmataceae</taxon>
        <taxon>Ehrlichia</taxon>
    </lineage>
</organism>
<dbReference type="HOGENOM" id="CLU_089358_1_2_5"/>
<proteinExistence type="inferred from homology"/>
<dbReference type="GO" id="GO:0009349">
    <property type="term" value="C:riboflavin synthase complex"/>
    <property type="evidence" value="ECO:0007669"/>
    <property type="project" value="UniProtKB-UniRule"/>
</dbReference>
<feature type="binding site" evidence="7">
    <location>
        <begin position="74"/>
        <end position="76"/>
    </location>
    <ligand>
        <name>5-amino-6-(D-ribitylamino)uracil</name>
        <dbReference type="ChEBI" id="CHEBI:15934"/>
    </ligand>
</feature>
<dbReference type="CDD" id="cd09209">
    <property type="entry name" value="Lumazine_synthase-I"/>
    <property type="match status" value="1"/>
</dbReference>
<dbReference type="GO" id="GO:0005829">
    <property type="term" value="C:cytosol"/>
    <property type="evidence" value="ECO:0007669"/>
    <property type="project" value="TreeGrafter"/>
</dbReference>
<feature type="binding site" evidence="7">
    <location>
        <position position="15"/>
    </location>
    <ligand>
        <name>5-amino-6-(D-ribitylamino)uracil</name>
        <dbReference type="ChEBI" id="CHEBI:15934"/>
    </ligand>
</feature>
<dbReference type="Gene3D" id="3.40.50.960">
    <property type="entry name" value="Lumazine/riboflavin synthase"/>
    <property type="match status" value="1"/>
</dbReference>
<dbReference type="Pfam" id="PF00885">
    <property type="entry name" value="DMRL_synthase"/>
    <property type="match status" value="1"/>
</dbReference>
<dbReference type="EMBL" id="CR925678">
    <property type="protein sequence ID" value="CAI26812.1"/>
    <property type="molecule type" value="Genomic_DNA"/>
</dbReference>
<protein>
    <recommendedName>
        <fullName evidence="3 7">6,7-dimethyl-8-ribityllumazine synthase</fullName>
        <shortName evidence="7">DMRL synthase</shortName>
        <shortName evidence="7">LS</shortName>
        <shortName evidence="7">Lumazine synthase</shortName>
        <ecNumber evidence="3 7">2.5.1.78</ecNumber>
    </recommendedName>
</protein>
<dbReference type="PANTHER" id="PTHR21058:SF0">
    <property type="entry name" value="6,7-DIMETHYL-8-RIBITYLLUMAZINE SYNTHASE"/>
    <property type="match status" value="1"/>
</dbReference>
<dbReference type="PANTHER" id="PTHR21058">
    <property type="entry name" value="6,7-DIMETHYL-8-RIBITYLLUMAZINE SYNTHASE DMRL SYNTHASE LUMAZINE SYNTHASE"/>
    <property type="match status" value="1"/>
</dbReference>
<feature type="active site" description="Proton donor" evidence="7">
    <location>
        <position position="82"/>
    </location>
</feature>
<evidence type="ECO:0000313" key="8">
    <source>
        <dbReference type="EMBL" id="CAI26812.1"/>
    </source>
</evidence>
<keyword evidence="4 7" id="KW-0686">Riboflavin biosynthesis</keyword>
<comment type="pathway">
    <text evidence="1 7">Cofactor biosynthesis; riboflavin biosynthesis; riboflavin from 2-hydroxy-3-oxobutyl phosphate and 5-amino-6-(D-ribitylamino)uracil: step 1/2.</text>
</comment>
<keyword evidence="5 7" id="KW-0808">Transferase</keyword>
<evidence type="ECO:0000256" key="2">
    <source>
        <dbReference type="ARBA" id="ARBA00007424"/>
    </source>
</evidence>
<evidence type="ECO:0000256" key="4">
    <source>
        <dbReference type="ARBA" id="ARBA00022619"/>
    </source>
</evidence>
<name>A0A0H3LZ29_EHRRW</name>
<dbReference type="NCBIfam" id="TIGR00114">
    <property type="entry name" value="lumazine-synth"/>
    <property type="match status" value="1"/>
</dbReference>
<dbReference type="EC" id="2.5.1.78" evidence="3 7"/>
<feature type="binding site" evidence="7">
    <location>
        <begin position="79"/>
        <end position="80"/>
    </location>
    <ligand>
        <name>(2S)-2-hydroxy-3-oxobutyl phosphate</name>
        <dbReference type="ChEBI" id="CHEBI:58830"/>
    </ligand>
</feature>
<evidence type="ECO:0000256" key="3">
    <source>
        <dbReference type="ARBA" id="ARBA00012664"/>
    </source>
</evidence>
<dbReference type="Proteomes" id="UP000001021">
    <property type="component" value="Chromosome"/>
</dbReference>
<dbReference type="KEGG" id="erw:ERWE_CDS_03180"/>
<dbReference type="SUPFAM" id="SSF52121">
    <property type="entry name" value="Lumazine synthase"/>
    <property type="match status" value="1"/>
</dbReference>
<evidence type="ECO:0000313" key="9">
    <source>
        <dbReference type="Proteomes" id="UP000001021"/>
    </source>
</evidence>
<comment type="function">
    <text evidence="7">Catalyzes the formation of 6,7-dimethyl-8-ribityllumazine by condensation of 5-amino-6-(D-ribitylamino)uracil with 3,4-dihydroxy-2-butanone 4-phosphate. This is the penultimate step in the biosynthesis of riboflavin.</text>
</comment>
<evidence type="ECO:0000256" key="5">
    <source>
        <dbReference type="ARBA" id="ARBA00022679"/>
    </source>
</evidence>
<dbReference type="UniPathway" id="UPA00275">
    <property type="reaction ID" value="UER00404"/>
</dbReference>
<evidence type="ECO:0000256" key="7">
    <source>
        <dbReference type="HAMAP-Rule" id="MF_00178"/>
    </source>
</evidence>
<feature type="binding site" evidence="7">
    <location>
        <position position="107"/>
    </location>
    <ligand>
        <name>5-amino-6-(D-ribitylamino)uracil</name>
        <dbReference type="ChEBI" id="CHEBI:15934"/>
    </ligand>
</feature>
<dbReference type="InterPro" id="IPR036467">
    <property type="entry name" value="LS/RS_sf"/>
</dbReference>
<dbReference type="KEGG" id="eru:Erum3130"/>